<feature type="binding site" evidence="11">
    <location>
        <position position="122"/>
    </location>
    <ligand>
        <name>FMN</name>
        <dbReference type="ChEBI" id="CHEBI:58210"/>
    </ligand>
</feature>
<dbReference type="Proteomes" id="UP001230005">
    <property type="component" value="Unassembled WGS sequence"/>
</dbReference>
<dbReference type="PIRSF" id="PIRSF003314">
    <property type="entry name" value="IPP_isomerase"/>
    <property type="match status" value="1"/>
</dbReference>
<protein>
    <recommendedName>
        <fullName evidence="11">Isopentenyl-diphosphate delta-isomerase</fullName>
        <shortName evidence="11">IPP isomerase</shortName>
        <ecNumber evidence="11">5.3.3.2</ecNumber>
    </recommendedName>
    <alternativeName>
        <fullName evidence="11">Isopentenyl diphosphate:dimethylallyl diphosphate isomerase</fullName>
    </alternativeName>
    <alternativeName>
        <fullName evidence="11">Isopentenyl pyrophosphate isomerase</fullName>
    </alternativeName>
    <alternativeName>
        <fullName evidence="11">Type 2 isopentenyl diphosphate isomerase</fullName>
        <shortName evidence="11">IDI-2</shortName>
    </alternativeName>
</protein>
<dbReference type="CDD" id="cd02811">
    <property type="entry name" value="IDI-2_FMN"/>
    <property type="match status" value="1"/>
</dbReference>
<evidence type="ECO:0000256" key="7">
    <source>
        <dbReference type="ARBA" id="ARBA00022857"/>
    </source>
</evidence>
<keyword evidence="5 11" id="KW-0479">Metal-binding</keyword>
<comment type="function">
    <text evidence="11">Involved in the biosynthesis of isoprenoids. Catalyzes the 1,3-allylic rearrangement of the homoallylic substrate isopentenyl (IPP) to its allylic isomer, dimethylallyl diphosphate (DMAPP).</text>
</comment>
<evidence type="ECO:0000256" key="11">
    <source>
        <dbReference type="HAMAP-Rule" id="MF_00354"/>
    </source>
</evidence>
<comment type="similarity">
    <text evidence="11">Belongs to the IPP isomerase type 2 family.</text>
</comment>
<comment type="caution">
    <text evidence="11">Lacks conserved residue(s) required for the propagation of feature annotation.</text>
</comment>
<dbReference type="RefSeq" id="WP_307331297.1">
    <property type="nucleotide sequence ID" value="NZ_JAUSUG010000028.1"/>
</dbReference>
<comment type="caution">
    <text evidence="13">The sequence shown here is derived from an EMBL/GenBank/DDBJ whole genome shotgun (WGS) entry which is preliminary data.</text>
</comment>
<dbReference type="InterPro" id="IPR013785">
    <property type="entry name" value="Aldolase_TIM"/>
</dbReference>
<comment type="cofactor">
    <cofactor evidence="1 11">
        <name>FMN</name>
        <dbReference type="ChEBI" id="CHEBI:58210"/>
    </cofactor>
</comment>
<dbReference type="PANTHER" id="PTHR43665:SF1">
    <property type="entry name" value="ISOPENTENYL-DIPHOSPHATE DELTA-ISOMERASE"/>
    <property type="match status" value="1"/>
</dbReference>
<keyword evidence="8 11" id="KW-0414">Isoprene biosynthesis</keyword>
<dbReference type="PANTHER" id="PTHR43665">
    <property type="entry name" value="ISOPENTENYL-DIPHOSPHATE DELTA-ISOMERASE"/>
    <property type="match status" value="1"/>
</dbReference>
<feature type="binding site" evidence="11">
    <location>
        <position position="152"/>
    </location>
    <ligand>
        <name>substrate</name>
    </ligand>
</feature>
<proteinExistence type="inferred from homology"/>
<evidence type="ECO:0000256" key="4">
    <source>
        <dbReference type="ARBA" id="ARBA00022643"/>
    </source>
</evidence>
<dbReference type="SUPFAM" id="SSF51395">
    <property type="entry name" value="FMN-linked oxidoreductases"/>
    <property type="match status" value="1"/>
</dbReference>
<evidence type="ECO:0000256" key="3">
    <source>
        <dbReference type="ARBA" id="ARBA00022630"/>
    </source>
</evidence>
<sequence length="352" mass="38588">MSRSKRKLEHIDHAMETGQIDSSGLEDIRFIHQSLPDINLKDVSIASSIGELQLSSPIFINAMTGGGGKATENINAQLAEIANTLSMPMAVGSQMAAIKDTNERRSYQIVREKHPKGVIFANLGSEATVEQAKTSIEMIEADAIQIHLNVIQELVMPEGDRDFTGALQRIEKICEAVPVPVIVKEVGFGMSKETVRKLYEAGVKIVDIGGFGGTNFSKIENNRRLETYQFFNDWGIPTAVSIIEAKYTEPDIQVIATGGIKNALHIAKAISLGANAVGMAGKILKWLHEIGADGTTKNLQGIFNELRVIMTAVGARNINDLQRTPVLIQGTTNNWLKERQISTEYYANRTKE</sequence>
<dbReference type="EMBL" id="JAUSUG010000028">
    <property type="protein sequence ID" value="MDQ0257496.1"/>
    <property type="molecule type" value="Genomic_DNA"/>
</dbReference>
<keyword evidence="9 11" id="KW-0413">Isomerase</keyword>
<evidence type="ECO:0000256" key="9">
    <source>
        <dbReference type="ARBA" id="ARBA00023235"/>
    </source>
</evidence>
<feature type="binding site" evidence="11">
    <location>
        <begin position="259"/>
        <end position="261"/>
    </location>
    <ligand>
        <name>FMN</name>
        <dbReference type="ChEBI" id="CHEBI:58210"/>
    </ligand>
</feature>
<feature type="binding site" evidence="11">
    <location>
        <position position="93"/>
    </location>
    <ligand>
        <name>FMN</name>
        <dbReference type="ChEBI" id="CHEBI:58210"/>
    </ligand>
</feature>
<keyword evidence="7 11" id="KW-0521">NADP</keyword>
<name>A0ABU0A1Y1_9BACI</name>
<reference evidence="13 14" key="1">
    <citation type="submission" date="2023-07" db="EMBL/GenBank/DDBJ databases">
        <title>Genomic Encyclopedia of Type Strains, Phase IV (KMG-IV): sequencing the most valuable type-strain genomes for metagenomic binning, comparative biology and taxonomic classification.</title>
        <authorList>
            <person name="Goeker M."/>
        </authorList>
    </citation>
    <scope>NUCLEOTIDE SEQUENCE [LARGE SCALE GENOMIC DNA]</scope>
    <source>
        <strain evidence="13 14">DSM 9768</strain>
    </source>
</reference>
<keyword evidence="3 11" id="KW-0285">Flavoprotein</keyword>
<dbReference type="NCBIfam" id="TIGR02151">
    <property type="entry name" value="IPP_isom_2"/>
    <property type="match status" value="1"/>
</dbReference>
<evidence type="ECO:0000256" key="10">
    <source>
        <dbReference type="ARBA" id="ARBA00025810"/>
    </source>
</evidence>
<comment type="subcellular location">
    <subcellularLocation>
        <location evidence="11">Cytoplasm</location>
    </subcellularLocation>
</comment>
<dbReference type="SMART" id="SM01240">
    <property type="entry name" value="IMPDH"/>
    <property type="match status" value="1"/>
</dbReference>
<comment type="cofactor">
    <cofactor evidence="11">
        <name>Mg(2+)</name>
        <dbReference type="ChEBI" id="CHEBI:18420"/>
    </cofactor>
</comment>
<comment type="cofactor">
    <cofactor evidence="11">
        <name>NADPH</name>
        <dbReference type="ChEBI" id="CHEBI:57783"/>
    </cofactor>
</comment>
<dbReference type="GO" id="GO:0004452">
    <property type="term" value="F:isopentenyl-diphosphate delta-isomerase activity"/>
    <property type="evidence" value="ECO:0007669"/>
    <property type="project" value="UniProtKB-EC"/>
</dbReference>
<feature type="binding site" evidence="11">
    <location>
        <begin position="280"/>
        <end position="281"/>
    </location>
    <ligand>
        <name>FMN</name>
        <dbReference type="ChEBI" id="CHEBI:58210"/>
    </ligand>
</feature>
<keyword evidence="14" id="KW-1185">Reference proteome</keyword>
<evidence type="ECO:0000256" key="1">
    <source>
        <dbReference type="ARBA" id="ARBA00001917"/>
    </source>
</evidence>
<gene>
    <name evidence="11" type="primary">fni</name>
    <name evidence="13" type="ORF">J2S74_004954</name>
</gene>
<dbReference type="Pfam" id="PF01070">
    <property type="entry name" value="FMN_dh"/>
    <property type="match status" value="1"/>
</dbReference>
<evidence type="ECO:0000313" key="14">
    <source>
        <dbReference type="Proteomes" id="UP001230005"/>
    </source>
</evidence>
<keyword evidence="6 11" id="KW-0460">Magnesium</keyword>
<feature type="domain" description="FMN-dependent dehydrogenase" evidence="12">
    <location>
        <begin position="166"/>
        <end position="324"/>
    </location>
</feature>
<evidence type="ECO:0000256" key="8">
    <source>
        <dbReference type="ARBA" id="ARBA00023229"/>
    </source>
</evidence>
<keyword evidence="4 11" id="KW-0288">FMN</keyword>
<keyword evidence="2 11" id="KW-0963">Cytoplasm</keyword>
<dbReference type="InterPro" id="IPR000262">
    <property type="entry name" value="FMN-dep_DH"/>
</dbReference>
<evidence type="ECO:0000259" key="12">
    <source>
        <dbReference type="Pfam" id="PF01070"/>
    </source>
</evidence>
<dbReference type="EC" id="5.3.3.2" evidence="11"/>
<evidence type="ECO:0000313" key="13">
    <source>
        <dbReference type="EMBL" id="MDQ0257496.1"/>
    </source>
</evidence>
<comment type="subunit">
    <text evidence="10 11">Homooctamer. Dimer of tetramers.</text>
</comment>
<evidence type="ECO:0000256" key="6">
    <source>
        <dbReference type="ARBA" id="ARBA00022842"/>
    </source>
</evidence>
<evidence type="ECO:0000256" key="2">
    <source>
        <dbReference type="ARBA" id="ARBA00022490"/>
    </source>
</evidence>
<feature type="binding site" evidence="11">
    <location>
        <begin position="62"/>
        <end position="64"/>
    </location>
    <ligand>
        <name>FMN</name>
        <dbReference type="ChEBI" id="CHEBI:58210"/>
    </ligand>
</feature>
<feature type="binding site" evidence="11">
    <location>
        <position position="153"/>
    </location>
    <ligand>
        <name>Mg(2+)</name>
        <dbReference type="ChEBI" id="CHEBI:18420"/>
    </ligand>
</feature>
<evidence type="ECO:0000256" key="5">
    <source>
        <dbReference type="ARBA" id="ARBA00022723"/>
    </source>
</evidence>
<dbReference type="InterPro" id="IPR011179">
    <property type="entry name" value="IPdP_isomerase"/>
</dbReference>
<feature type="binding site" evidence="11">
    <location>
        <position position="184"/>
    </location>
    <ligand>
        <name>FMN</name>
        <dbReference type="ChEBI" id="CHEBI:58210"/>
    </ligand>
</feature>
<accession>A0ABU0A1Y1</accession>
<dbReference type="Gene3D" id="3.20.20.70">
    <property type="entry name" value="Aldolase class I"/>
    <property type="match status" value="1"/>
</dbReference>
<dbReference type="HAMAP" id="MF_00354">
    <property type="entry name" value="Idi_2"/>
    <property type="match status" value="1"/>
</dbReference>
<feature type="binding site" evidence="11">
    <location>
        <begin position="6"/>
        <end position="7"/>
    </location>
    <ligand>
        <name>substrate</name>
    </ligand>
</feature>
<comment type="catalytic activity">
    <reaction evidence="11">
        <text>isopentenyl diphosphate = dimethylallyl diphosphate</text>
        <dbReference type="Rhea" id="RHEA:23284"/>
        <dbReference type="ChEBI" id="CHEBI:57623"/>
        <dbReference type="ChEBI" id="CHEBI:128769"/>
        <dbReference type="EC" id="5.3.3.2"/>
    </reaction>
</comment>
<feature type="binding site" evidence="11">
    <location>
        <position position="214"/>
    </location>
    <ligand>
        <name>FMN</name>
        <dbReference type="ChEBI" id="CHEBI:58210"/>
    </ligand>
</feature>
<organism evidence="13 14">
    <name type="scientific">Evansella vedderi</name>
    <dbReference type="NCBI Taxonomy" id="38282"/>
    <lineage>
        <taxon>Bacteria</taxon>
        <taxon>Bacillati</taxon>
        <taxon>Bacillota</taxon>
        <taxon>Bacilli</taxon>
        <taxon>Bacillales</taxon>
        <taxon>Bacillaceae</taxon>
        <taxon>Evansella</taxon>
    </lineage>
</organism>